<keyword evidence="3" id="KW-1003">Cell membrane</keyword>
<feature type="transmembrane region" description="Helical" evidence="9">
    <location>
        <begin position="586"/>
        <end position="608"/>
    </location>
</feature>
<gene>
    <name evidence="11" type="ORF">PL8927_760309</name>
</gene>
<evidence type="ECO:0000256" key="7">
    <source>
        <dbReference type="ARBA" id="ARBA00035642"/>
    </source>
</evidence>
<organism evidence="11 12">
    <name type="scientific">Planktothrix serta PCC 8927</name>
    <dbReference type="NCBI Taxonomy" id="671068"/>
    <lineage>
        <taxon>Bacteria</taxon>
        <taxon>Bacillati</taxon>
        <taxon>Cyanobacteriota</taxon>
        <taxon>Cyanophyceae</taxon>
        <taxon>Oscillatoriophycideae</taxon>
        <taxon>Oscillatoriales</taxon>
        <taxon>Microcoleaceae</taxon>
        <taxon>Planktothrix</taxon>
    </lineage>
</organism>
<comment type="similarity">
    <text evidence="7">In the C-terminal section; belongs to the OsmX family.</text>
</comment>
<dbReference type="CDD" id="cd13638">
    <property type="entry name" value="PBP2_EcProx_like"/>
    <property type="match status" value="1"/>
</dbReference>
<evidence type="ECO:0000256" key="3">
    <source>
        <dbReference type="ARBA" id="ARBA00022475"/>
    </source>
</evidence>
<feature type="transmembrane region" description="Helical" evidence="9">
    <location>
        <begin position="462"/>
        <end position="485"/>
    </location>
</feature>
<keyword evidence="4 9" id="KW-0812">Transmembrane</keyword>
<dbReference type="PROSITE" id="PS50928">
    <property type="entry name" value="ABC_TM1"/>
    <property type="match status" value="1"/>
</dbReference>
<sequence length="646" mass="71362">MIKQHLKKSILLVLTTIVLIGLITFCFRAQATTDSALPGKGVIVRLGTSDWIEDRFQTEIINMGLERLGYKTAPLVGVAYPALYTAVANGDLDIAPVFGEPGHNEFYKNAGGAKKLEKVGLLFPLMQGYQIDKKTADKYGITNLQQFQDPKIAQLFDSDGDGKADLVGCDPGWSCELEMEHHFDAYKLRDTVEINQGNYTALIADALTRYKQGEPFFSYVYSPFWLGQVLKVGQDVIWLEVPFTASNIKNLTAKDTSVNGKNLGMVQGKYRVIANQKFLAKNPSAKHFLELVKIPYKDMIRESYRIKNGEDKPQDIRRHAEEWVKQNQDLFEGWLAQINQTSNQLGKQPSSVENNINSQRLKRLNILLNPFELYTIPLDKWITATINFLVDHFRPFFQSLRIPISWVLTEIRGLLLTIPPLISLLLISLMTWKIAGQGVGIYSLLALTLIGFVGLWEAAMVSLALVITAVIFCIIIGIPLGVACARSDRFEQVFRPLLDAMQTLPTFVYLVPVVMLFGIGEVPGVIATIIYALPPLIRFTNLGIRQVSTEVVEAAYAFGSTPRQILWEVQIPLAIPTILAGVNQTVLFALGMSVIASMIAVPGLGLTVLQGVGRLDVGMAAVGGLGIVLLAILLDRITQAIGKANS</sequence>
<dbReference type="Gene3D" id="3.40.190.100">
    <property type="entry name" value="Glycine betaine-binding periplasmic protein, domain 2"/>
    <property type="match status" value="1"/>
</dbReference>
<name>A0A7Z9C0Q0_9CYAN</name>
<evidence type="ECO:0000259" key="10">
    <source>
        <dbReference type="PROSITE" id="PS50928"/>
    </source>
</evidence>
<dbReference type="CDD" id="cd06261">
    <property type="entry name" value="TM_PBP2"/>
    <property type="match status" value="1"/>
</dbReference>
<feature type="transmembrane region" description="Helical" evidence="9">
    <location>
        <begin position="439"/>
        <end position="456"/>
    </location>
</feature>
<reference evidence="11" key="1">
    <citation type="submission" date="2019-10" db="EMBL/GenBank/DDBJ databases">
        <authorList>
            <consortium name="Genoscope - CEA"/>
            <person name="William W."/>
        </authorList>
    </citation>
    <scope>NUCLEOTIDE SEQUENCE [LARGE SCALE GENOMIC DNA]</scope>
    <source>
        <strain evidence="11">BBR_PRJEB10992</strain>
    </source>
</reference>
<dbReference type="GO" id="GO:0043190">
    <property type="term" value="C:ATP-binding cassette (ABC) transporter complex"/>
    <property type="evidence" value="ECO:0007669"/>
    <property type="project" value="InterPro"/>
</dbReference>
<keyword evidence="5 9" id="KW-1133">Transmembrane helix</keyword>
<keyword evidence="12" id="KW-1185">Reference proteome</keyword>
<dbReference type="InterPro" id="IPR035906">
    <property type="entry name" value="MetI-like_sf"/>
</dbReference>
<evidence type="ECO:0000256" key="2">
    <source>
        <dbReference type="ARBA" id="ARBA00022448"/>
    </source>
</evidence>
<dbReference type="Pfam" id="PF04069">
    <property type="entry name" value="OpuAC"/>
    <property type="match status" value="1"/>
</dbReference>
<evidence type="ECO:0000256" key="1">
    <source>
        <dbReference type="ARBA" id="ARBA00004141"/>
    </source>
</evidence>
<dbReference type="SUPFAM" id="SSF53850">
    <property type="entry name" value="Periplasmic binding protein-like II"/>
    <property type="match status" value="1"/>
</dbReference>
<proteinExistence type="inferred from homology"/>
<dbReference type="GO" id="GO:0031460">
    <property type="term" value="P:glycine betaine transport"/>
    <property type="evidence" value="ECO:0007669"/>
    <property type="project" value="TreeGrafter"/>
</dbReference>
<feature type="transmembrane region" description="Helical" evidence="9">
    <location>
        <begin position="615"/>
        <end position="634"/>
    </location>
</feature>
<dbReference type="GO" id="GO:0015226">
    <property type="term" value="F:carnitine transmembrane transporter activity"/>
    <property type="evidence" value="ECO:0007669"/>
    <property type="project" value="TreeGrafter"/>
</dbReference>
<dbReference type="PANTHER" id="PTHR47737:SF1">
    <property type="entry name" value="GLYCINE BETAINE_PROLINE BETAINE TRANSPORT SYSTEM PERMEASE PROTEIN PROW"/>
    <property type="match status" value="1"/>
</dbReference>
<keyword evidence="2 9" id="KW-0813">Transport</keyword>
<comment type="similarity">
    <text evidence="8">In the N-terminal section; belongs to the binding-protein-dependent transport system permease family.</text>
</comment>
<evidence type="ECO:0000313" key="11">
    <source>
        <dbReference type="EMBL" id="VXD23128.1"/>
    </source>
</evidence>
<evidence type="ECO:0000256" key="5">
    <source>
        <dbReference type="ARBA" id="ARBA00022989"/>
    </source>
</evidence>
<evidence type="ECO:0000256" key="4">
    <source>
        <dbReference type="ARBA" id="ARBA00022692"/>
    </source>
</evidence>
<evidence type="ECO:0000256" key="6">
    <source>
        <dbReference type="ARBA" id="ARBA00023136"/>
    </source>
</evidence>
<dbReference type="AlphaFoldDB" id="A0A7Z9C0Q0"/>
<dbReference type="NCBIfam" id="NF008334">
    <property type="entry name" value="PRK11119.1"/>
    <property type="match status" value="1"/>
</dbReference>
<keyword evidence="6 9" id="KW-0472">Membrane</keyword>
<comment type="caution">
    <text evidence="11">The sequence shown here is derived from an EMBL/GenBank/DDBJ whole genome shotgun (WGS) entry which is preliminary data.</text>
</comment>
<dbReference type="GO" id="GO:0005275">
    <property type="term" value="F:amine transmembrane transporter activity"/>
    <property type="evidence" value="ECO:0007669"/>
    <property type="project" value="TreeGrafter"/>
</dbReference>
<dbReference type="Gene3D" id="3.40.190.10">
    <property type="entry name" value="Periplasmic binding protein-like II"/>
    <property type="match status" value="1"/>
</dbReference>
<dbReference type="Gene3D" id="1.10.3720.10">
    <property type="entry name" value="MetI-like"/>
    <property type="match status" value="1"/>
</dbReference>
<dbReference type="InterPro" id="IPR007210">
    <property type="entry name" value="ABC_Gly_betaine_transp_sub-bd"/>
</dbReference>
<dbReference type="Pfam" id="PF00528">
    <property type="entry name" value="BPD_transp_1"/>
    <property type="match status" value="1"/>
</dbReference>
<evidence type="ECO:0000256" key="9">
    <source>
        <dbReference type="RuleBase" id="RU363032"/>
    </source>
</evidence>
<comment type="subcellular location">
    <subcellularLocation>
        <location evidence="9">Cell membrane</location>
        <topology evidence="9">Multi-pass membrane protein</topology>
    </subcellularLocation>
    <subcellularLocation>
        <location evidence="1">Membrane</location>
        <topology evidence="1">Multi-pass membrane protein</topology>
    </subcellularLocation>
</comment>
<evidence type="ECO:0000256" key="8">
    <source>
        <dbReference type="ARBA" id="ARBA00035652"/>
    </source>
</evidence>
<dbReference type="FunFam" id="1.10.3720.10:FF:000001">
    <property type="entry name" value="Glycine betaine ABC transporter, permease"/>
    <property type="match status" value="1"/>
</dbReference>
<dbReference type="SUPFAM" id="SSF161098">
    <property type="entry name" value="MetI-like"/>
    <property type="match status" value="1"/>
</dbReference>
<feature type="domain" description="ABC transmembrane type-1" evidence="10">
    <location>
        <begin position="459"/>
        <end position="638"/>
    </location>
</feature>
<dbReference type="InterPro" id="IPR000515">
    <property type="entry name" value="MetI-like"/>
</dbReference>
<accession>A0A7Z9C0Q0</accession>
<dbReference type="GO" id="GO:0015871">
    <property type="term" value="P:choline transport"/>
    <property type="evidence" value="ECO:0007669"/>
    <property type="project" value="TreeGrafter"/>
</dbReference>
<protein>
    <recommendedName>
        <fullName evidence="10">ABC transmembrane type-1 domain-containing protein</fullName>
    </recommendedName>
</protein>
<dbReference type="PANTHER" id="PTHR47737">
    <property type="entry name" value="GLYCINE BETAINE/PROLINE BETAINE TRANSPORT SYSTEM PERMEASE PROTEIN PROW"/>
    <property type="match status" value="1"/>
</dbReference>
<feature type="transmembrane region" description="Helical" evidence="9">
    <location>
        <begin position="506"/>
        <end position="533"/>
    </location>
</feature>
<dbReference type="EMBL" id="CZCU02000153">
    <property type="protein sequence ID" value="VXD23128.1"/>
    <property type="molecule type" value="Genomic_DNA"/>
</dbReference>
<dbReference type="Proteomes" id="UP000184550">
    <property type="component" value="Unassembled WGS sequence"/>
</dbReference>
<comment type="similarity">
    <text evidence="9">Belongs to the binding-protein-dependent transport system permease family.</text>
</comment>
<evidence type="ECO:0000313" key="12">
    <source>
        <dbReference type="Proteomes" id="UP000184550"/>
    </source>
</evidence>